<feature type="signal peptide" evidence="5">
    <location>
        <begin position="1"/>
        <end position="19"/>
    </location>
</feature>
<dbReference type="RefSeq" id="WP_107630901.1">
    <property type="nucleotide sequence ID" value="NZ_JACOPL010000003.1"/>
</dbReference>
<feature type="chain" id="PRO_5038801390" evidence="5">
    <location>
        <begin position="20"/>
        <end position="396"/>
    </location>
</feature>
<dbReference type="GO" id="GO:0005975">
    <property type="term" value="P:carbohydrate metabolic process"/>
    <property type="evidence" value="ECO:0007669"/>
    <property type="project" value="InterPro"/>
</dbReference>
<dbReference type="GO" id="GO:0009254">
    <property type="term" value="P:peptidoglycan turnover"/>
    <property type="evidence" value="ECO:0007669"/>
    <property type="project" value="TreeGrafter"/>
</dbReference>
<sequence length="396" mass="42020">MKKKWLSLLLAVLCLCGLAACKGDTPADTAPPDAPAQVETGTGGEAAEDSVEAAAGVAEEDISAAEHYVNNLPLESQVAQMFFARCPEADAAVLAGQYDIGGYILFGRDFEGQTKESVAAVIQSYQDAAATPMLIGVDEEGGTVVRISSNPNFRADRFWSPQALYNEGGFALITSDAKEKDELLASIGVNVNFAPVCDVSTDPADFINARAFGRDAAQTSEYVRTVVAQMLSDQIGMVLKHFPGYGNNLDTHTGIAIDERPIESFRESDFLPFRAGIDAGAQSVLVSHNIVTCMDAELPASLSPAVHQVLRDELGFDGVVMTDDLIMEAITDYTGGADAAVLAVQAGNDMLVSSDFVTQYNAVLAAVQDGTISADRIRESAIRVIQWKIDLGLLAV</sequence>
<evidence type="ECO:0000313" key="7">
    <source>
        <dbReference type="EMBL" id="MBC5724765.1"/>
    </source>
</evidence>
<evidence type="ECO:0000256" key="2">
    <source>
        <dbReference type="ARBA" id="ARBA00022801"/>
    </source>
</evidence>
<dbReference type="InterPro" id="IPR017853">
    <property type="entry name" value="GH"/>
</dbReference>
<dbReference type="InterPro" id="IPR019800">
    <property type="entry name" value="Glyco_hydro_3_AS"/>
</dbReference>
<keyword evidence="3" id="KW-0326">Glycosidase</keyword>
<dbReference type="Gene3D" id="3.20.20.300">
    <property type="entry name" value="Glycoside hydrolase, family 3, N-terminal domain"/>
    <property type="match status" value="1"/>
</dbReference>
<evidence type="ECO:0000256" key="3">
    <source>
        <dbReference type="ARBA" id="ARBA00023295"/>
    </source>
</evidence>
<accession>A0A923LV84</accession>
<keyword evidence="2" id="KW-0378">Hydrolase</keyword>
<dbReference type="PROSITE" id="PS51257">
    <property type="entry name" value="PROKAR_LIPOPROTEIN"/>
    <property type="match status" value="1"/>
</dbReference>
<dbReference type="PROSITE" id="PS00775">
    <property type="entry name" value="GLYCOSYL_HYDROL_F3"/>
    <property type="match status" value="1"/>
</dbReference>
<evidence type="ECO:0000256" key="5">
    <source>
        <dbReference type="SAM" id="SignalP"/>
    </source>
</evidence>
<dbReference type="InterPro" id="IPR001764">
    <property type="entry name" value="Glyco_hydro_3_N"/>
</dbReference>
<keyword evidence="5" id="KW-0732">Signal</keyword>
<dbReference type="InterPro" id="IPR036962">
    <property type="entry name" value="Glyco_hydro_3_N_sf"/>
</dbReference>
<evidence type="ECO:0000313" key="8">
    <source>
        <dbReference type="Proteomes" id="UP000606499"/>
    </source>
</evidence>
<dbReference type="Proteomes" id="UP000606499">
    <property type="component" value="Unassembled WGS sequence"/>
</dbReference>
<gene>
    <name evidence="7" type="ORF">H8S45_04730</name>
</gene>
<dbReference type="AlphaFoldDB" id="A0A923LV84"/>
<evidence type="ECO:0000259" key="6">
    <source>
        <dbReference type="Pfam" id="PF00933"/>
    </source>
</evidence>
<protein>
    <submittedName>
        <fullName evidence="7">Beta-hexosaminidase</fullName>
    </submittedName>
</protein>
<evidence type="ECO:0000256" key="1">
    <source>
        <dbReference type="ARBA" id="ARBA00005336"/>
    </source>
</evidence>
<dbReference type="EMBL" id="JACOPL010000003">
    <property type="protein sequence ID" value="MBC5724765.1"/>
    <property type="molecule type" value="Genomic_DNA"/>
</dbReference>
<dbReference type="InterPro" id="IPR050226">
    <property type="entry name" value="NagZ_Beta-hexosaminidase"/>
</dbReference>
<comment type="caution">
    <text evidence="7">The sequence shown here is derived from an EMBL/GenBank/DDBJ whole genome shotgun (WGS) entry which is preliminary data.</text>
</comment>
<keyword evidence="8" id="KW-1185">Reference proteome</keyword>
<dbReference type="GO" id="GO:0004553">
    <property type="term" value="F:hydrolase activity, hydrolyzing O-glycosyl compounds"/>
    <property type="evidence" value="ECO:0007669"/>
    <property type="project" value="InterPro"/>
</dbReference>
<reference evidence="7" key="1">
    <citation type="submission" date="2020-08" db="EMBL/GenBank/DDBJ databases">
        <title>Genome public.</title>
        <authorList>
            <person name="Liu C."/>
            <person name="Sun Q."/>
        </authorList>
    </citation>
    <scope>NUCLEOTIDE SEQUENCE</scope>
    <source>
        <strain evidence="7">NSJ-28</strain>
    </source>
</reference>
<feature type="region of interest" description="Disordered" evidence="4">
    <location>
        <begin position="27"/>
        <end position="46"/>
    </location>
</feature>
<comment type="similarity">
    <text evidence="1">Belongs to the glycosyl hydrolase 3 family.</text>
</comment>
<dbReference type="PANTHER" id="PTHR30480">
    <property type="entry name" value="BETA-HEXOSAMINIDASE-RELATED"/>
    <property type="match status" value="1"/>
</dbReference>
<name>A0A923LV84_9FIRM</name>
<proteinExistence type="inferred from homology"/>
<dbReference type="Pfam" id="PF00933">
    <property type="entry name" value="Glyco_hydro_3"/>
    <property type="match status" value="1"/>
</dbReference>
<dbReference type="PANTHER" id="PTHR30480:SF16">
    <property type="entry name" value="GLYCOSIDE HYDROLASE FAMILY 3 DOMAIN PROTEIN"/>
    <property type="match status" value="1"/>
</dbReference>
<organism evidence="7 8">
    <name type="scientific">Agathobaculum faecis</name>
    <dbReference type="NCBI Taxonomy" id="2763013"/>
    <lineage>
        <taxon>Bacteria</taxon>
        <taxon>Bacillati</taxon>
        <taxon>Bacillota</taxon>
        <taxon>Clostridia</taxon>
        <taxon>Eubacteriales</taxon>
        <taxon>Butyricicoccaceae</taxon>
        <taxon>Agathobaculum</taxon>
    </lineage>
</organism>
<evidence type="ECO:0000256" key="4">
    <source>
        <dbReference type="SAM" id="MobiDB-lite"/>
    </source>
</evidence>
<dbReference type="SUPFAM" id="SSF51445">
    <property type="entry name" value="(Trans)glycosidases"/>
    <property type="match status" value="1"/>
</dbReference>
<feature type="domain" description="Glycoside hydrolase family 3 N-terminal" evidence="6">
    <location>
        <begin position="75"/>
        <end position="386"/>
    </location>
</feature>